<dbReference type="AlphaFoldDB" id="A0AAE0MUX4"/>
<gene>
    <name evidence="1" type="ORF">B0H65DRAFT_110059</name>
</gene>
<reference evidence="1" key="1">
    <citation type="journal article" date="2023" name="Mol. Phylogenet. Evol.">
        <title>Genome-scale phylogeny and comparative genomics of the fungal order Sordariales.</title>
        <authorList>
            <person name="Hensen N."/>
            <person name="Bonometti L."/>
            <person name="Westerberg I."/>
            <person name="Brannstrom I.O."/>
            <person name="Guillou S."/>
            <person name="Cros-Aarteil S."/>
            <person name="Calhoun S."/>
            <person name="Haridas S."/>
            <person name="Kuo A."/>
            <person name="Mondo S."/>
            <person name="Pangilinan J."/>
            <person name="Riley R."/>
            <person name="LaButti K."/>
            <person name="Andreopoulos B."/>
            <person name="Lipzen A."/>
            <person name="Chen C."/>
            <person name="Yan M."/>
            <person name="Daum C."/>
            <person name="Ng V."/>
            <person name="Clum A."/>
            <person name="Steindorff A."/>
            <person name="Ohm R.A."/>
            <person name="Martin F."/>
            <person name="Silar P."/>
            <person name="Natvig D.O."/>
            <person name="Lalanne C."/>
            <person name="Gautier V."/>
            <person name="Ament-Velasquez S.L."/>
            <person name="Kruys A."/>
            <person name="Hutchinson M.I."/>
            <person name="Powell A.J."/>
            <person name="Barry K."/>
            <person name="Miller A.N."/>
            <person name="Grigoriev I.V."/>
            <person name="Debuchy R."/>
            <person name="Gladieux P."/>
            <person name="Hiltunen Thoren M."/>
            <person name="Johannesson H."/>
        </authorList>
    </citation>
    <scope>NUCLEOTIDE SEQUENCE</scope>
    <source>
        <strain evidence="1">CBS 560.94</strain>
    </source>
</reference>
<dbReference type="Proteomes" id="UP001278500">
    <property type="component" value="Unassembled WGS sequence"/>
</dbReference>
<organism evidence="1 2">
    <name type="scientific">Neurospora tetraspora</name>
    <dbReference type="NCBI Taxonomy" id="94610"/>
    <lineage>
        <taxon>Eukaryota</taxon>
        <taxon>Fungi</taxon>
        <taxon>Dikarya</taxon>
        <taxon>Ascomycota</taxon>
        <taxon>Pezizomycotina</taxon>
        <taxon>Sordariomycetes</taxon>
        <taxon>Sordariomycetidae</taxon>
        <taxon>Sordariales</taxon>
        <taxon>Sordariaceae</taxon>
        <taxon>Neurospora</taxon>
    </lineage>
</organism>
<name>A0AAE0MUX4_9PEZI</name>
<sequence>MDDHQAATISTTYKCKYNMGISKYCMRHQPAAGPGTKSMRLYRIVSDRIVCTMPPPSRWNWMHQTGVFVSPRAVAQVRSVSLRNGLGWSRMLGRFPPALSQVPFFSDSCVIPNTLSHSTRPHNHRFLPCRAAAAQLPLCL</sequence>
<dbReference type="GeneID" id="87857715"/>
<reference evidence="1" key="2">
    <citation type="submission" date="2023-06" db="EMBL/GenBank/DDBJ databases">
        <authorList>
            <consortium name="Lawrence Berkeley National Laboratory"/>
            <person name="Haridas S."/>
            <person name="Hensen N."/>
            <person name="Bonometti L."/>
            <person name="Westerberg I."/>
            <person name="Brannstrom I.O."/>
            <person name="Guillou S."/>
            <person name="Cros-Aarteil S."/>
            <person name="Calhoun S."/>
            <person name="Kuo A."/>
            <person name="Mondo S."/>
            <person name="Pangilinan J."/>
            <person name="Riley R."/>
            <person name="Labutti K."/>
            <person name="Andreopoulos B."/>
            <person name="Lipzen A."/>
            <person name="Chen C."/>
            <person name="Yanf M."/>
            <person name="Daum C."/>
            <person name="Ng V."/>
            <person name="Clum A."/>
            <person name="Steindorff A."/>
            <person name="Ohm R."/>
            <person name="Martin F."/>
            <person name="Silar P."/>
            <person name="Natvig D."/>
            <person name="Lalanne C."/>
            <person name="Gautier V."/>
            <person name="Ament-Velasquez S.L."/>
            <person name="Kruys A."/>
            <person name="Hutchinson M.I."/>
            <person name="Powell A.J."/>
            <person name="Barry K."/>
            <person name="Miller A.N."/>
            <person name="Grigoriev I.V."/>
            <person name="Debuchy R."/>
            <person name="Gladieux P."/>
            <person name="Thoren M.H."/>
            <person name="Johannesson H."/>
        </authorList>
    </citation>
    <scope>NUCLEOTIDE SEQUENCE</scope>
    <source>
        <strain evidence="1">CBS 560.94</strain>
    </source>
</reference>
<keyword evidence="2" id="KW-1185">Reference proteome</keyword>
<comment type="caution">
    <text evidence="1">The sequence shown here is derived from an EMBL/GenBank/DDBJ whole genome shotgun (WGS) entry which is preliminary data.</text>
</comment>
<protein>
    <submittedName>
        <fullName evidence="1">Uncharacterized protein</fullName>
    </submittedName>
</protein>
<dbReference type="RefSeq" id="XP_062684484.1">
    <property type="nucleotide sequence ID" value="XM_062820561.1"/>
</dbReference>
<proteinExistence type="predicted"/>
<evidence type="ECO:0000313" key="1">
    <source>
        <dbReference type="EMBL" id="KAK3351189.1"/>
    </source>
</evidence>
<accession>A0AAE0MUX4</accession>
<dbReference type="EMBL" id="JAUEPP010000002">
    <property type="protein sequence ID" value="KAK3351189.1"/>
    <property type="molecule type" value="Genomic_DNA"/>
</dbReference>
<evidence type="ECO:0000313" key="2">
    <source>
        <dbReference type="Proteomes" id="UP001278500"/>
    </source>
</evidence>